<dbReference type="Proteomes" id="UP000265716">
    <property type="component" value="Unassembled WGS sequence"/>
</dbReference>
<protein>
    <submittedName>
        <fullName evidence="1">Uncharacterized protein</fullName>
    </submittedName>
</protein>
<dbReference type="AlphaFoldDB" id="A0A397CST2"/>
<sequence length="361" mass="40444">MRVTSIIESLQEQHAVDQINLAECLRTHGDTIDQHDDLSESAHPIIDAILEESGCDGFKTMCNFTSAEFKILYGIVQSALTTRWTAGRGKKSPTSPKDAFFMTLTVLKHYQSWEMHATHFKFKAPTFQKLITKVLAAGVVVTSVDIAPRGSVVCTVSSMRLPVSARDVLPLPRDYFECPELGNDEEERLIQVARTSCQRLIETTYSPNSEWSTVSVKNGVRISKNVQPPLREYMSSISDNQYSVSSGYKHGGPFSSSEAGCSSAKLIRGTTTVSATIEEIALQFKVDRGQNLMKSRKDILDSMVLYNLVRPTGARPRDYVGIFWECVKSPVPFSHHRDFLYLEVLLLPFCRPCFLVKCRCL</sequence>
<gene>
    <name evidence="1" type="ORF">DYB38_011144</name>
</gene>
<accession>A0A397CST2</accession>
<reference evidence="1 2" key="1">
    <citation type="submission" date="2018-08" db="EMBL/GenBank/DDBJ databases">
        <title>Aphanomyces genome sequencing and annotation.</title>
        <authorList>
            <person name="Minardi D."/>
            <person name="Oidtmann B."/>
            <person name="Van Der Giezen M."/>
            <person name="Studholme D.J."/>
        </authorList>
    </citation>
    <scope>NUCLEOTIDE SEQUENCE [LARGE SCALE GENOMIC DNA]</scope>
    <source>
        <strain evidence="1 2">SA</strain>
    </source>
</reference>
<name>A0A397CST2_APHAT</name>
<evidence type="ECO:0000313" key="1">
    <source>
        <dbReference type="EMBL" id="RHY52122.1"/>
    </source>
</evidence>
<dbReference type="EMBL" id="QUTC01006434">
    <property type="protein sequence ID" value="RHY52122.1"/>
    <property type="molecule type" value="Genomic_DNA"/>
</dbReference>
<evidence type="ECO:0000313" key="2">
    <source>
        <dbReference type="Proteomes" id="UP000265716"/>
    </source>
</evidence>
<proteinExistence type="predicted"/>
<comment type="caution">
    <text evidence="1">The sequence shown here is derived from an EMBL/GenBank/DDBJ whole genome shotgun (WGS) entry which is preliminary data.</text>
</comment>
<organism evidence="1 2">
    <name type="scientific">Aphanomyces astaci</name>
    <name type="common">Crayfish plague agent</name>
    <dbReference type="NCBI Taxonomy" id="112090"/>
    <lineage>
        <taxon>Eukaryota</taxon>
        <taxon>Sar</taxon>
        <taxon>Stramenopiles</taxon>
        <taxon>Oomycota</taxon>
        <taxon>Saprolegniomycetes</taxon>
        <taxon>Saprolegniales</taxon>
        <taxon>Verrucalvaceae</taxon>
        <taxon>Aphanomyces</taxon>
    </lineage>
</organism>